<evidence type="ECO:0000313" key="3">
    <source>
        <dbReference type="Proteomes" id="UP001365542"/>
    </source>
</evidence>
<feature type="compositionally biased region" description="Polar residues" evidence="1">
    <location>
        <begin position="19"/>
        <end position="29"/>
    </location>
</feature>
<comment type="caution">
    <text evidence="2">The sequence shown here is derived from an EMBL/GenBank/DDBJ whole genome shotgun (WGS) entry which is preliminary data.</text>
</comment>
<keyword evidence="3" id="KW-1185">Reference proteome</keyword>
<sequence length="57" mass="6359">MALLKNTKRGPPPKESPNVGHNEQGTRTASEAIFNNPRTLLVRSNFYQNECEAWASS</sequence>
<accession>A0AAV9WRU9</accession>
<feature type="region of interest" description="Disordered" evidence="1">
    <location>
        <begin position="1"/>
        <end position="32"/>
    </location>
</feature>
<protein>
    <submittedName>
        <fullName evidence="2">Uncharacterized protein</fullName>
    </submittedName>
</protein>
<evidence type="ECO:0000313" key="2">
    <source>
        <dbReference type="EMBL" id="KAK6523978.1"/>
    </source>
</evidence>
<proteinExistence type="predicted"/>
<dbReference type="EMBL" id="JAVHJO010000018">
    <property type="protein sequence ID" value="KAK6523978.1"/>
    <property type="molecule type" value="Genomic_DNA"/>
</dbReference>
<reference evidence="2 3" key="1">
    <citation type="submission" date="2019-10" db="EMBL/GenBank/DDBJ databases">
        <authorList>
            <person name="Palmer J.M."/>
        </authorList>
    </citation>
    <scope>NUCLEOTIDE SEQUENCE [LARGE SCALE GENOMIC DNA]</scope>
    <source>
        <strain evidence="2 3">TWF694</strain>
    </source>
</reference>
<evidence type="ECO:0000256" key="1">
    <source>
        <dbReference type="SAM" id="MobiDB-lite"/>
    </source>
</evidence>
<name>A0AAV9WRU9_9PEZI</name>
<organism evidence="2 3">
    <name type="scientific">Orbilia ellipsospora</name>
    <dbReference type="NCBI Taxonomy" id="2528407"/>
    <lineage>
        <taxon>Eukaryota</taxon>
        <taxon>Fungi</taxon>
        <taxon>Dikarya</taxon>
        <taxon>Ascomycota</taxon>
        <taxon>Pezizomycotina</taxon>
        <taxon>Orbiliomycetes</taxon>
        <taxon>Orbiliales</taxon>
        <taxon>Orbiliaceae</taxon>
        <taxon>Orbilia</taxon>
    </lineage>
</organism>
<gene>
    <name evidence="2" type="ORF">TWF694_005647</name>
</gene>
<dbReference type="Proteomes" id="UP001365542">
    <property type="component" value="Unassembled WGS sequence"/>
</dbReference>
<dbReference type="AlphaFoldDB" id="A0AAV9WRU9"/>